<evidence type="ECO:0000256" key="2">
    <source>
        <dbReference type="ARBA" id="ARBA00022527"/>
    </source>
</evidence>
<feature type="compositionally biased region" description="Low complexity" evidence="9">
    <location>
        <begin position="281"/>
        <end position="301"/>
    </location>
</feature>
<feature type="compositionally biased region" description="Basic and acidic residues" evidence="9">
    <location>
        <begin position="475"/>
        <end position="532"/>
    </location>
</feature>
<evidence type="ECO:0000256" key="5">
    <source>
        <dbReference type="ARBA" id="ARBA00022777"/>
    </source>
</evidence>
<accession>D8PET6</accession>
<dbReference type="PANTHER" id="PTHR22983">
    <property type="entry name" value="PROTEIN KINASE RELATED"/>
    <property type="match status" value="1"/>
</dbReference>
<evidence type="ECO:0000256" key="4">
    <source>
        <dbReference type="ARBA" id="ARBA00022741"/>
    </source>
</evidence>
<feature type="compositionally biased region" description="Basic and acidic residues" evidence="9">
    <location>
        <begin position="732"/>
        <end position="754"/>
    </location>
</feature>
<organism evidence="12 13">
    <name type="scientific">Nitrospira defluvii</name>
    <dbReference type="NCBI Taxonomy" id="330214"/>
    <lineage>
        <taxon>Bacteria</taxon>
        <taxon>Pseudomonadati</taxon>
        <taxon>Nitrospirota</taxon>
        <taxon>Nitrospiria</taxon>
        <taxon>Nitrospirales</taxon>
        <taxon>Nitrospiraceae</taxon>
        <taxon>Nitrospira</taxon>
    </lineage>
</organism>
<sequence length="872" mass="98611">MPDRIFSGKYVVQEEIAKGGMGVIYKALDRTLNRLVAIKVIHEHFSGDASFTERFIREARAMARLQHENIVTIFSVEEERGAHFIVMEYFPGMDLRARIKARKTLPIHESVDIALQIANALAFAHSQGIVHRDIKPANILVDNRGRVKLTDFGIAAALDEASITSTGQIIGTPEYMSPEQAAGKEVDGRTDLYSLGIVLHEMVVGQTPFRNIPKTSILSKLLDPQFEIPLIFSAEAPSTVKAIVEDLVRRDPEHRTPRAAILANQLKECLAFFPKQEAEDAPTIIATPPPTRITRATTVSASPPPRESRPIPSTQPVRPDIESGPPPQVSRPQPPSPTEDEATDILPRPNTVLPPPPKDTSLWKTHNFALVAVGVLTLVLMLGGLTFLLSKGGWPPTPSADKTGPAFPAGADSSHNETPTSSDANRDQPPTDNAQRDNTAVQSESGTSAQLQAKIEKEQQQLIVDEARVAAKRREAEAIQKKEKDQAAKQAKAAEEQRHKTEEAARAARERQETEQRKFAEAQKRLEKEKETAAIQVQAAEEQRRKAQEDARVAREREELAAQRTKEETEMKHLQAERQRLEKEREVAEEHARLAEAQRKKTEEEARLAREHHEAEQQRLQVQQQRMEKENELAAQKAKVQEEERRKAEEEARSARERLETEQKRLQAERDRLEKERELAAQKARAETEERRKAQEEARAARERYDAEQKQLQAERERLEKEKRAVAAQQAKSEEEARKKQAAQEEEQQKKDQLVAKLTPGGQINTTASQRQLRDLLEEFKRAYEGQDFESLERLSEMGNDRLSFLHTMFSNYRTIKISIQNLTVKDQEASAIIIHDVLINKNGDMVMPSPILRSARIKIRKNGDQWTKVVW</sequence>
<evidence type="ECO:0000256" key="9">
    <source>
        <dbReference type="SAM" id="MobiDB-lite"/>
    </source>
</evidence>
<keyword evidence="6" id="KW-0067">ATP-binding</keyword>
<keyword evidence="5 12" id="KW-0418">Kinase</keyword>
<comment type="catalytic activity">
    <reaction evidence="7">
        <text>L-threonyl-[protein] + ATP = O-phospho-L-threonyl-[protein] + ADP + H(+)</text>
        <dbReference type="Rhea" id="RHEA:46608"/>
        <dbReference type="Rhea" id="RHEA-COMP:11060"/>
        <dbReference type="Rhea" id="RHEA-COMP:11605"/>
        <dbReference type="ChEBI" id="CHEBI:15378"/>
        <dbReference type="ChEBI" id="CHEBI:30013"/>
        <dbReference type="ChEBI" id="CHEBI:30616"/>
        <dbReference type="ChEBI" id="CHEBI:61977"/>
        <dbReference type="ChEBI" id="CHEBI:456216"/>
        <dbReference type="EC" id="2.7.11.1"/>
    </reaction>
</comment>
<evidence type="ECO:0000256" key="8">
    <source>
        <dbReference type="ARBA" id="ARBA00048679"/>
    </source>
</evidence>
<comment type="catalytic activity">
    <reaction evidence="8">
        <text>L-seryl-[protein] + ATP = O-phospho-L-seryl-[protein] + ADP + H(+)</text>
        <dbReference type="Rhea" id="RHEA:17989"/>
        <dbReference type="Rhea" id="RHEA-COMP:9863"/>
        <dbReference type="Rhea" id="RHEA-COMP:11604"/>
        <dbReference type="ChEBI" id="CHEBI:15378"/>
        <dbReference type="ChEBI" id="CHEBI:29999"/>
        <dbReference type="ChEBI" id="CHEBI:30616"/>
        <dbReference type="ChEBI" id="CHEBI:83421"/>
        <dbReference type="ChEBI" id="CHEBI:456216"/>
        <dbReference type="EC" id="2.7.11.1"/>
    </reaction>
</comment>
<dbReference type="GO" id="GO:0005524">
    <property type="term" value="F:ATP binding"/>
    <property type="evidence" value="ECO:0007669"/>
    <property type="project" value="UniProtKB-KW"/>
</dbReference>
<dbReference type="GO" id="GO:0004674">
    <property type="term" value="F:protein serine/threonine kinase activity"/>
    <property type="evidence" value="ECO:0007669"/>
    <property type="project" value="UniProtKB-KW"/>
</dbReference>
<keyword evidence="2 12" id="KW-0723">Serine/threonine-protein kinase</keyword>
<feature type="compositionally biased region" description="Basic and acidic residues" evidence="9">
    <location>
        <begin position="541"/>
        <end position="617"/>
    </location>
</feature>
<dbReference type="GO" id="GO:0106310">
    <property type="term" value="F:protein serine kinase activity"/>
    <property type="evidence" value="ECO:0007669"/>
    <property type="project" value="RHEA"/>
</dbReference>
<dbReference type="EC" id="2.7.11.1" evidence="1"/>
<dbReference type="InterPro" id="IPR011009">
    <property type="entry name" value="Kinase-like_dom_sf"/>
</dbReference>
<evidence type="ECO:0000313" key="12">
    <source>
        <dbReference type="EMBL" id="CBK41745.1"/>
    </source>
</evidence>
<gene>
    <name evidence="12" type="ORF">NIDE2025</name>
</gene>
<evidence type="ECO:0000259" key="11">
    <source>
        <dbReference type="PROSITE" id="PS50011"/>
    </source>
</evidence>
<feature type="compositionally biased region" description="Polar residues" evidence="9">
    <location>
        <begin position="416"/>
        <end position="450"/>
    </location>
</feature>
<evidence type="ECO:0000256" key="3">
    <source>
        <dbReference type="ARBA" id="ARBA00022679"/>
    </source>
</evidence>
<proteinExistence type="predicted"/>
<keyword evidence="3 12" id="KW-0808">Transferase</keyword>
<keyword evidence="13" id="KW-1185">Reference proteome</keyword>
<dbReference type="GO" id="GO:0005737">
    <property type="term" value="C:cytoplasm"/>
    <property type="evidence" value="ECO:0007669"/>
    <property type="project" value="UniProtKB-ARBA"/>
</dbReference>
<dbReference type="CDD" id="cd14014">
    <property type="entry name" value="STKc_PknB_like"/>
    <property type="match status" value="1"/>
</dbReference>
<name>D8PET6_9BACT</name>
<keyword evidence="4" id="KW-0547">Nucleotide-binding</keyword>
<evidence type="ECO:0000256" key="1">
    <source>
        <dbReference type="ARBA" id="ARBA00012513"/>
    </source>
</evidence>
<dbReference type="PANTHER" id="PTHR22983:SF6">
    <property type="entry name" value="SERINE_THREONINE-PROTEIN KINASE 36"/>
    <property type="match status" value="1"/>
</dbReference>
<feature type="domain" description="Protein kinase" evidence="11">
    <location>
        <begin position="10"/>
        <end position="273"/>
    </location>
</feature>
<dbReference type="AlphaFoldDB" id="D8PET6"/>
<dbReference type="Gene3D" id="3.30.200.20">
    <property type="entry name" value="Phosphorylase Kinase, domain 1"/>
    <property type="match status" value="1"/>
</dbReference>
<dbReference type="FunFam" id="1.10.510.10:FF:000021">
    <property type="entry name" value="Serine/threonine protein kinase"/>
    <property type="match status" value="1"/>
</dbReference>
<dbReference type="InterPro" id="IPR000719">
    <property type="entry name" value="Prot_kinase_dom"/>
</dbReference>
<feature type="compositionally biased region" description="Basic and acidic residues" evidence="9">
    <location>
        <begin position="639"/>
        <end position="725"/>
    </location>
</feature>
<dbReference type="Proteomes" id="UP000001660">
    <property type="component" value="Chromosome"/>
</dbReference>
<dbReference type="STRING" id="330214.NIDE2025"/>
<evidence type="ECO:0000256" key="7">
    <source>
        <dbReference type="ARBA" id="ARBA00047899"/>
    </source>
</evidence>
<dbReference type="eggNOG" id="COG3170">
    <property type="taxonomic scope" value="Bacteria"/>
</dbReference>
<dbReference type="OrthoDB" id="9762169at2"/>
<keyword evidence="10" id="KW-0812">Transmembrane</keyword>
<dbReference type="HOGENOM" id="CLU_329205_0_0_0"/>
<keyword evidence="10" id="KW-1133">Transmembrane helix</keyword>
<evidence type="ECO:0000256" key="6">
    <source>
        <dbReference type="ARBA" id="ARBA00022840"/>
    </source>
</evidence>
<evidence type="ECO:0000256" key="10">
    <source>
        <dbReference type="SAM" id="Phobius"/>
    </source>
</evidence>
<dbReference type="KEGG" id="nde:NIDE2025"/>
<dbReference type="PROSITE" id="PS50011">
    <property type="entry name" value="PROTEIN_KINASE_DOM"/>
    <property type="match status" value="1"/>
</dbReference>
<dbReference type="eggNOG" id="COG0515">
    <property type="taxonomic scope" value="Bacteria"/>
</dbReference>
<feature type="region of interest" description="Disordered" evidence="9">
    <location>
        <begin position="475"/>
        <end position="760"/>
    </location>
</feature>
<dbReference type="Pfam" id="PF00069">
    <property type="entry name" value="Pkinase"/>
    <property type="match status" value="1"/>
</dbReference>
<feature type="region of interest" description="Disordered" evidence="9">
    <location>
        <begin position="281"/>
        <end position="358"/>
    </location>
</feature>
<dbReference type="SMART" id="SM00220">
    <property type="entry name" value="S_TKc"/>
    <property type="match status" value="1"/>
</dbReference>
<dbReference type="PROSITE" id="PS00108">
    <property type="entry name" value="PROTEIN_KINASE_ST"/>
    <property type="match status" value="1"/>
</dbReference>
<feature type="compositionally biased region" description="Pro residues" evidence="9">
    <location>
        <begin position="324"/>
        <end position="337"/>
    </location>
</feature>
<feature type="region of interest" description="Disordered" evidence="9">
    <location>
        <begin position="398"/>
        <end position="450"/>
    </location>
</feature>
<dbReference type="eggNOG" id="COG1196">
    <property type="taxonomic scope" value="Bacteria"/>
</dbReference>
<dbReference type="EMBL" id="FP929003">
    <property type="protein sequence ID" value="CBK41745.1"/>
    <property type="molecule type" value="Genomic_DNA"/>
</dbReference>
<feature type="transmembrane region" description="Helical" evidence="10">
    <location>
        <begin position="368"/>
        <end position="389"/>
    </location>
</feature>
<reference evidence="12 13" key="1">
    <citation type="journal article" date="2010" name="Proc. Natl. Acad. Sci. U.S.A.">
        <title>A Nitrospira metagenome illuminates the physiology and evolution of globally important nitrite-oxidizing bacteria.</title>
        <authorList>
            <person name="Lucker S."/>
            <person name="Wagner M."/>
            <person name="Maixner F."/>
            <person name="Pelletier E."/>
            <person name="Koch H."/>
            <person name="Vacherie B."/>
            <person name="Rattei T."/>
            <person name="Sinninghe Damste J."/>
            <person name="Spieck E."/>
            <person name="Le Paslier D."/>
            <person name="Daims H."/>
        </authorList>
    </citation>
    <scope>NUCLEOTIDE SEQUENCE [LARGE SCALE GENOMIC DNA]</scope>
</reference>
<dbReference type="SUPFAM" id="SSF56112">
    <property type="entry name" value="Protein kinase-like (PK-like)"/>
    <property type="match status" value="1"/>
</dbReference>
<dbReference type="Gene3D" id="1.10.510.10">
    <property type="entry name" value="Transferase(Phosphotransferase) domain 1"/>
    <property type="match status" value="1"/>
</dbReference>
<dbReference type="InterPro" id="IPR008271">
    <property type="entry name" value="Ser/Thr_kinase_AS"/>
</dbReference>
<keyword evidence="10" id="KW-0472">Membrane</keyword>
<protein>
    <recommendedName>
        <fullName evidence="1">non-specific serine/threonine protein kinase</fullName>
        <ecNumber evidence="1">2.7.11.1</ecNumber>
    </recommendedName>
</protein>
<evidence type="ECO:0000313" key="13">
    <source>
        <dbReference type="Proteomes" id="UP000001660"/>
    </source>
</evidence>